<evidence type="ECO:0000313" key="6">
    <source>
        <dbReference type="Proteomes" id="UP000473014"/>
    </source>
</evidence>
<dbReference type="InterPro" id="IPR041522">
    <property type="entry name" value="CdaR_GGDEF"/>
</dbReference>
<dbReference type="InterPro" id="IPR042070">
    <property type="entry name" value="PucR_C-HTH_sf"/>
</dbReference>
<feature type="domain" description="CdaR GGDEF-like" evidence="4">
    <location>
        <begin position="200"/>
        <end position="335"/>
    </location>
</feature>
<organism evidence="5 6">
    <name type="scientific">Streptomyces taklimakanensis</name>
    <dbReference type="NCBI Taxonomy" id="2569853"/>
    <lineage>
        <taxon>Bacteria</taxon>
        <taxon>Bacillati</taxon>
        <taxon>Actinomycetota</taxon>
        <taxon>Actinomycetes</taxon>
        <taxon>Kitasatosporales</taxon>
        <taxon>Streptomycetaceae</taxon>
        <taxon>Streptomyces</taxon>
    </lineage>
</organism>
<feature type="domain" description="RsbT co-antagonist protein RsbRD N-terminal" evidence="3">
    <location>
        <begin position="46"/>
        <end position="184"/>
    </location>
</feature>
<accession>A0A6G2B9K6</accession>
<comment type="caution">
    <text evidence="5">The sequence shown here is derived from an EMBL/GenBank/DDBJ whole genome shotgun (WGS) entry which is preliminary data.</text>
</comment>
<dbReference type="PANTHER" id="PTHR33744:SF1">
    <property type="entry name" value="DNA-BINDING TRANSCRIPTIONAL ACTIVATOR ADER"/>
    <property type="match status" value="1"/>
</dbReference>
<evidence type="ECO:0000313" key="5">
    <source>
        <dbReference type="EMBL" id="MTE18938.1"/>
    </source>
</evidence>
<evidence type="ECO:0000259" key="4">
    <source>
        <dbReference type="Pfam" id="PF17853"/>
    </source>
</evidence>
<dbReference type="EMBL" id="WIXO01000001">
    <property type="protein sequence ID" value="MTE18938.1"/>
    <property type="molecule type" value="Genomic_DNA"/>
</dbReference>
<protein>
    <submittedName>
        <fullName evidence="5">PucR family transcriptional regulator</fullName>
    </submittedName>
</protein>
<dbReference type="OrthoDB" id="3196285at2"/>
<evidence type="ECO:0000256" key="1">
    <source>
        <dbReference type="ARBA" id="ARBA00006754"/>
    </source>
</evidence>
<dbReference type="InterPro" id="IPR025751">
    <property type="entry name" value="RsbRD_N_dom"/>
</dbReference>
<dbReference type="Pfam" id="PF13556">
    <property type="entry name" value="HTH_30"/>
    <property type="match status" value="1"/>
</dbReference>
<reference evidence="5 6" key="1">
    <citation type="submission" date="2019-11" db="EMBL/GenBank/DDBJ databases">
        <authorList>
            <person name="Yuan L."/>
        </authorList>
    </citation>
    <scope>NUCLEOTIDE SEQUENCE [LARGE SCALE GENOMIC DNA]</scope>
    <source>
        <strain evidence="5 6">TRM43335</strain>
    </source>
</reference>
<sequence length="467" mass="50196">MLHQPPTTPARWRTVMHSVVRAPVNAEAVAVLHRAARPLMDELPLLTDRVVALLREEEPAYRAASVDPEGLWQEVYRSLRHNVGSLLRPGELREAARRCSWRIGAERAEQGLPLDALMRAFRIGGAVVWQALVDRVTRHDPDGARLLVHVAAEVWDFVDEHCAVVAEAYRRTERRLTWRGENRRRLMAEALLEGTVRMADLPEVSEVLGLPERGRYAVVVVTGPGREAHRAVHRSRTPAGVRMLWHSRSDADLGVALLGGGAGAGVGIGAREGGGVGAGVGVGAREGGDAGTEGLLEKLAASLPALPGARTGIGSAVDGLAAVGDARRLAETALRSATAGGPPVLLHEHLPAALLVSSPGLAAELARRVLGPVLRLEGSDRDLLLHTLAVWLECDGSARRAGDLLFCHRNTVLNRLRRFEQLTGRSLARPHEVAELSLALTARRVLHGTAYDGGTYEGEGERTHTAV</sequence>
<dbReference type="AlphaFoldDB" id="A0A6G2B9K6"/>
<evidence type="ECO:0000259" key="3">
    <source>
        <dbReference type="Pfam" id="PF14361"/>
    </source>
</evidence>
<evidence type="ECO:0000259" key="2">
    <source>
        <dbReference type="Pfam" id="PF13556"/>
    </source>
</evidence>
<dbReference type="Pfam" id="PF17853">
    <property type="entry name" value="GGDEF_2"/>
    <property type="match status" value="1"/>
</dbReference>
<dbReference type="Pfam" id="PF14361">
    <property type="entry name" value="RsbRD_N"/>
    <property type="match status" value="1"/>
</dbReference>
<keyword evidence="6" id="KW-1185">Reference proteome</keyword>
<dbReference type="InterPro" id="IPR051448">
    <property type="entry name" value="CdaR-like_regulators"/>
</dbReference>
<dbReference type="PANTHER" id="PTHR33744">
    <property type="entry name" value="CARBOHYDRATE DIACID REGULATOR"/>
    <property type="match status" value="1"/>
</dbReference>
<feature type="domain" description="PucR C-terminal helix-turn-helix" evidence="2">
    <location>
        <begin position="384"/>
        <end position="442"/>
    </location>
</feature>
<dbReference type="Proteomes" id="UP000473014">
    <property type="component" value="Unassembled WGS sequence"/>
</dbReference>
<comment type="similarity">
    <text evidence="1">Belongs to the CdaR family.</text>
</comment>
<proteinExistence type="inferred from homology"/>
<gene>
    <name evidence="5" type="ORF">F0L17_07285</name>
</gene>
<name>A0A6G2B9K6_9ACTN</name>
<dbReference type="Gene3D" id="1.10.10.2840">
    <property type="entry name" value="PucR C-terminal helix-turn-helix domain"/>
    <property type="match status" value="1"/>
</dbReference>
<dbReference type="InterPro" id="IPR025736">
    <property type="entry name" value="PucR_C-HTH_dom"/>
</dbReference>